<gene>
    <name evidence="5" type="primary">pnbA_1</name>
    <name evidence="5" type="ORF">LMG3458_03046</name>
</gene>
<evidence type="ECO:0000259" key="4">
    <source>
        <dbReference type="Pfam" id="PF00135"/>
    </source>
</evidence>
<dbReference type="PANTHER" id="PTHR11559">
    <property type="entry name" value="CARBOXYLESTERASE"/>
    <property type="match status" value="1"/>
</dbReference>
<dbReference type="EC" id="3.1.1.-" evidence="3"/>
<evidence type="ECO:0000313" key="6">
    <source>
        <dbReference type="Proteomes" id="UP000494111"/>
    </source>
</evidence>
<evidence type="ECO:0000313" key="5">
    <source>
        <dbReference type="EMBL" id="CAB3708026.1"/>
    </source>
</evidence>
<accession>A0A6S7AXR1</accession>
<evidence type="ECO:0000256" key="3">
    <source>
        <dbReference type="RuleBase" id="RU361235"/>
    </source>
</evidence>
<dbReference type="InterPro" id="IPR019819">
    <property type="entry name" value="Carboxylesterase_B_CS"/>
</dbReference>
<dbReference type="Gene3D" id="3.40.50.1820">
    <property type="entry name" value="alpha/beta hydrolase"/>
    <property type="match status" value="1"/>
</dbReference>
<sequence>MVDGFAGRAMRRLWAAVCVLGFSISAALAGPIVSIQQGKLEGTGQGAVEQFLGIPFAAPPVGPLRWAAPAPVTPWTGIRPATQYASKCVQNGWVAPIRQYRNEDCLYLNVYRPAAQAAQPRPVLVWFHGGAAVAGSSQDVDGSAFAAKTGQVVISVNYRLGAFGMASFAESGSNFWLRDQQAALRWVQANAKAFGGDPGQVTIMGQSAGAYSVTAHLVSPASAGLFVRAIAMSLPVGPIHDSVTAEQERSSGPTATMVYKAGCAQAPDVLACMRAKSTEAVFEAGGGAATRAAGWRMVIDGEIIPDNQMARFARGEFHRVPILVGFTSQENGFFLQARRAAGQPPLNAAALAKQVAALPDSARVQARYTVQAYGSPTQAAIMMASDRWGCQVQQWARVVAKSTPVFMYEFADPNAPATIFHVDEPKDGPFHNSDIPYVFQSGYPHEQQAAPPAWTAPQKALSDRMLGYYARFSASGVPATDWPASGIRILDPNGDRNEADGAFDERHACGLWAR</sequence>
<dbReference type="InterPro" id="IPR050309">
    <property type="entry name" value="Type-B_Carboxylest/Lipase"/>
</dbReference>
<dbReference type="EMBL" id="CADIJO010000009">
    <property type="protein sequence ID" value="CAB3708026.1"/>
    <property type="molecule type" value="Genomic_DNA"/>
</dbReference>
<dbReference type="SUPFAM" id="SSF53474">
    <property type="entry name" value="alpha/beta-Hydrolases"/>
    <property type="match status" value="1"/>
</dbReference>
<name>A0A6S7AXR1_9BURK</name>
<dbReference type="InterPro" id="IPR029058">
    <property type="entry name" value="AB_hydrolase_fold"/>
</dbReference>
<dbReference type="Proteomes" id="UP000494111">
    <property type="component" value="Unassembled WGS sequence"/>
</dbReference>
<proteinExistence type="inferred from homology"/>
<organism evidence="5 6">
    <name type="scientific">Achromobacter deleyi</name>
    <dbReference type="NCBI Taxonomy" id="1353891"/>
    <lineage>
        <taxon>Bacteria</taxon>
        <taxon>Pseudomonadati</taxon>
        <taxon>Pseudomonadota</taxon>
        <taxon>Betaproteobacteria</taxon>
        <taxon>Burkholderiales</taxon>
        <taxon>Alcaligenaceae</taxon>
        <taxon>Achromobacter</taxon>
    </lineage>
</organism>
<feature type="domain" description="Carboxylesterase type B" evidence="4">
    <location>
        <begin position="31"/>
        <end position="481"/>
    </location>
</feature>
<dbReference type="AlphaFoldDB" id="A0A6S7AXR1"/>
<dbReference type="PROSITE" id="PS00122">
    <property type="entry name" value="CARBOXYLESTERASE_B_1"/>
    <property type="match status" value="1"/>
</dbReference>
<comment type="similarity">
    <text evidence="1 3">Belongs to the type-B carboxylesterase/lipase family.</text>
</comment>
<keyword evidence="2 3" id="KW-0378">Hydrolase</keyword>
<dbReference type="RefSeq" id="WP_175192934.1">
    <property type="nucleotide sequence ID" value="NZ_CADIJO010000009.1"/>
</dbReference>
<dbReference type="Pfam" id="PF00135">
    <property type="entry name" value="COesterase"/>
    <property type="match status" value="1"/>
</dbReference>
<evidence type="ECO:0000256" key="2">
    <source>
        <dbReference type="ARBA" id="ARBA00022801"/>
    </source>
</evidence>
<protein>
    <recommendedName>
        <fullName evidence="3">Carboxylic ester hydrolase</fullName>
        <ecNumber evidence="3">3.1.1.-</ecNumber>
    </recommendedName>
</protein>
<dbReference type="InterPro" id="IPR002018">
    <property type="entry name" value="CarbesteraseB"/>
</dbReference>
<evidence type="ECO:0000256" key="1">
    <source>
        <dbReference type="ARBA" id="ARBA00005964"/>
    </source>
</evidence>
<dbReference type="InterPro" id="IPR019826">
    <property type="entry name" value="Carboxylesterase_B_AS"/>
</dbReference>
<dbReference type="GO" id="GO:0016787">
    <property type="term" value="F:hydrolase activity"/>
    <property type="evidence" value="ECO:0007669"/>
    <property type="project" value="UniProtKB-KW"/>
</dbReference>
<dbReference type="PROSITE" id="PS00941">
    <property type="entry name" value="CARBOXYLESTERASE_B_2"/>
    <property type="match status" value="1"/>
</dbReference>
<reference evidence="5 6" key="1">
    <citation type="submission" date="2020-04" db="EMBL/GenBank/DDBJ databases">
        <authorList>
            <person name="De Canck E."/>
        </authorList>
    </citation>
    <scope>NUCLEOTIDE SEQUENCE [LARGE SCALE GENOMIC DNA]</scope>
    <source>
        <strain evidence="5 6">LMG 3458</strain>
    </source>
</reference>